<reference evidence="11" key="1">
    <citation type="submission" date="2023-10" db="EMBL/GenBank/DDBJ databases">
        <title>Genome assemblies of two species of porcelain crab, Petrolisthes cinctipes and Petrolisthes manimaculis (Anomura: Porcellanidae).</title>
        <authorList>
            <person name="Angst P."/>
        </authorList>
    </citation>
    <scope>NUCLEOTIDE SEQUENCE</scope>
    <source>
        <strain evidence="11">PB745_01</strain>
        <tissue evidence="11">Gill</tissue>
    </source>
</reference>
<feature type="region of interest" description="Disordered" evidence="7">
    <location>
        <begin position="503"/>
        <end position="794"/>
    </location>
</feature>
<dbReference type="PROSITE" id="PS50853">
    <property type="entry name" value="FN3"/>
    <property type="match status" value="1"/>
</dbReference>
<dbReference type="InterPro" id="IPR007110">
    <property type="entry name" value="Ig-like_dom"/>
</dbReference>
<dbReference type="PROSITE" id="PS50835">
    <property type="entry name" value="IG_LIKE"/>
    <property type="match status" value="2"/>
</dbReference>
<dbReference type="Pfam" id="PF00041">
    <property type="entry name" value="fn3"/>
    <property type="match status" value="1"/>
</dbReference>
<dbReference type="InterPro" id="IPR036116">
    <property type="entry name" value="FN3_sf"/>
</dbReference>
<evidence type="ECO:0000259" key="9">
    <source>
        <dbReference type="PROSITE" id="PS50835"/>
    </source>
</evidence>
<dbReference type="InterPro" id="IPR051275">
    <property type="entry name" value="Cell_adhesion_signaling"/>
</dbReference>
<organism evidence="11 12">
    <name type="scientific">Petrolisthes cinctipes</name>
    <name type="common">Flat porcelain crab</name>
    <dbReference type="NCBI Taxonomy" id="88211"/>
    <lineage>
        <taxon>Eukaryota</taxon>
        <taxon>Metazoa</taxon>
        <taxon>Ecdysozoa</taxon>
        <taxon>Arthropoda</taxon>
        <taxon>Crustacea</taxon>
        <taxon>Multicrustacea</taxon>
        <taxon>Malacostraca</taxon>
        <taxon>Eumalacostraca</taxon>
        <taxon>Eucarida</taxon>
        <taxon>Decapoda</taxon>
        <taxon>Pleocyemata</taxon>
        <taxon>Anomura</taxon>
        <taxon>Galatheoidea</taxon>
        <taxon>Porcellanidae</taxon>
        <taxon>Petrolisthes</taxon>
    </lineage>
</organism>
<feature type="compositionally biased region" description="Low complexity" evidence="7">
    <location>
        <begin position="676"/>
        <end position="694"/>
    </location>
</feature>
<dbReference type="GO" id="GO:0005886">
    <property type="term" value="C:plasma membrane"/>
    <property type="evidence" value="ECO:0007669"/>
    <property type="project" value="TreeGrafter"/>
</dbReference>
<feature type="domain" description="Ig-like" evidence="9">
    <location>
        <begin position="95"/>
        <end position="183"/>
    </location>
</feature>
<dbReference type="AlphaFoldDB" id="A0AAE1C0U7"/>
<dbReference type="GO" id="GO:0030154">
    <property type="term" value="P:cell differentiation"/>
    <property type="evidence" value="ECO:0007669"/>
    <property type="project" value="UniProtKB-ARBA"/>
</dbReference>
<keyword evidence="8" id="KW-0812">Transmembrane</keyword>
<feature type="compositionally biased region" description="Polar residues" evidence="7">
    <location>
        <begin position="834"/>
        <end position="848"/>
    </location>
</feature>
<feature type="compositionally biased region" description="Polar residues" evidence="7">
    <location>
        <begin position="503"/>
        <end position="535"/>
    </location>
</feature>
<evidence type="ECO:0000256" key="4">
    <source>
        <dbReference type="ARBA" id="ARBA00023157"/>
    </source>
</evidence>
<feature type="compositionally biased region" description="Low complexity" evidence="7">
    <location>
        <begin position="750"/>
        <end position="766"/>
    </location>
</feature>
<dbReference type="InterPro" id="IPR003598">
    <property type="entry name" value="Ig_sub2"/>
</dbReference>
<dbReference type="Pfam" id="PF07679">
    <property type="entry name" value="I-set"/>
    <property type="match status" value="1"/>
</dbReference>
<gene>
    <name evidence="11" type="ORF">Pcinc_034876</name>
</gene>
<dbReference type="CDD" id="cd00063">
    <property type="entry name" value="FN3"/>
    <property type="match status" value="1"/>
</dbReference>
<comment type="subcellular location">
    <subcellularLocation>
        <location evidence="1">Membrane</location>
        <topology evidence="1">Single-pass type I membrane protein</topology>
    </subcellularLocation>
</comment>
<dbReference type="CDD" id="cd00096">
    <property type="entry name" value="Ig"/>
    <property type="match status" value="1"/>
</dbReference>
<dbReference type="GO" id="GO:0005911">
    <property type="term" value="C:cell-cell junction"/>
    <property type="evidence" value="ECO:0007669"/>
    <property type="project" value="TreeGrafter"/>
</dbReference>
<dbReference type="InterPro" id="IPR036179">
    <property type="entry name" value="Ig-like_dom_sf"/>
</dbReference>
<keyword evidence="8" id="KW-1133">Transmembrane helix</keyword>
<keyword evidence="5" id="KW-0325">Glycoprotein</keyword>
<feature type="domain" description="Fibronectin type-III" evidence="10">
    <location>
        <begin position="296"/>
        <end position="389"/>
    </location>
</feature>
<dbReference type="SUPFAM" id="SSF49265">
    <property type="entry name" value="Fibronectin type III"/>
    <property type="match status" value="1"/>
</dbReference>
<dbReference type="SMART" id="SM00060">
    <property type="entry name" value="FN3"/>
    <property type="match status" value="1"/>
</dbReference>
<evidence type="ECO:0000256" key="5">
    <source>
        <dbReference type="ARBA" id="ARBA00023180"/>
    </source>
</evidence>
<dbReference type="Pfam" id="PF13927">
    <property type="entry name" value="Ig_3"/>
    <property type="match status" value="2"/>
</dbReference>
<keyword evidence="6" id="KW-0393">Immunoglobulin domain</keyword>
<feature type="compositionally biased region" description="Polar residues" evidence="7">
    <location>
        <begin position="589"/>
        <end position="599"/>
    </location>
</feature>
<evidence type="ECO:0008006" key="13">
    <source>
        <dbReference type="Google" id="ProtNLM"/>
    </source>
</evidence>
<evidence type="ECO:0000256" key="7">
    <source>
        <dbReference type="SAM" id="MobiDB-lite"/>
    </source>
</evidence>
<feature type="domain" description="Ig-like" evidence="9">
    <location>
        <begin position="195"/>
        <end position="289"/>
    </location>
</feature>
<evidence type="ECO:0000256" key="8">
    <source>
        <dbReference type="SAM" id="Phobius"/>
    </source>
</evidence>
<feature type="region of interest" description="Disordered" evidence="7">
    <location>
        <begin position="808"/>
        <end position="943"/>
    </location>
</feature>
<evidence type="ECO:0000256" key="3">
    <source>
        <dbReference type="ARBA" id="ARBA00023136"/>
    </source>
</evidence>
<dbReference type="SUPFAM" id="SSF48726">
    <property type="entry name" value="Immunoglobulin"/>
    <property type="match status" value="3"/>
</dbReference>
<keyword evidence="2" id="KW-0677">Repeat</keyword>
<feature type="compositionally biased region" description="Low complexity" evidence="7">
    <location>
        <begin position="727"/>
        <end position="741"/>
    </location>
</feature>
<name>A0AAE1C0U7_PETCI</name>
<keyword evidence="12" id="KW-1185">Reference proteome</keyword>
<feature type="transmembrane region" description="Helical" evidence="8">
    <location>
        <begin position="409"/>
        <end position="433"/>
    </location>
</feature>
<dbReference type="InterPro" id="IPR003599">
    <property type="entry name" value="Ig_sub"/>
</dbReference>
<proteinExistence type="predicted"/>
<feature type="compositionally biased region" description="Basic and acidic residues" evidence="7">
    <location>
        <begin position="658"/>
        <end position="669"/>
    </location>
</feature>
<feature type="compositionally biased region" description="Polar residues" evidence="7">
    <location>
        <begin position="640"/>
        <end position="652"/>
    </location>
</feature>
<feature type="compositionally biased region" description="Low complexity" evidence="7">
    <location>
        <begin position="703"/>
        <end position="718"/>
    </location>
</feature>
<evidence type="ECO:0000256" key="2">
    <source>
        <dbReference type="ARBA" id="ARBA00022737"/>
    </source>
</evidence>
<keyword evidence="3 8" id="KW-0472">Membrane</keyword>
<evidence type="ECO:0000259" key="10">
    <source>
        <dbReference type="PROSITE" id="PS50853"/>
    </source>
</evidence>
<feature type="compositionally biased region" description="Basic and acidic residues" evidence="7">
    <location>
        <begin position="855"/>
        <end position="871"/>
    </location>
</feature>
<dbReference type="PANTHER" id="PTHR11640:SF31">
    <property type="entry name" value="IRREGULAR CHIASM C-ROUGHEST PROTEIN-RELATED"/>
    <property type="match status" value="1"/>
</dbReference>
<dbReference type="SMART" id="SM00408">
    <property type="entry name" value="IGc2"/>
    <property type="match status" value="3"/>
</dbReference>
<protein>
    <recommendedName>
        <fullName evidence="13">Nephrin</fullName>
    </recommendedName>
</protein>
<evidence type="ECO:0000256" key="6">
    <source>
        <dbReference type="ARBA" id="ARBA00023319"/>
    </source>
</evidence>
<dbReference type="GO" id="GO:0050839">
    <property type="term" value="F:cell adhesion molecule binding"/>
    <property type="evidence" value="ECO:0007669"/>
    <property type="project" value="TreeGrafter"/>
</dbReference>
<dbReference type="Proteomes" id="UP001286313">
    <property type="component" value="Unassembled WGS sequence"/>
</dbReference>
<dbReference type="InterPro" id="IPR013783">
    <property type="entry name" value="Ig-like_fold"/>
</dbReference>
<dbReference type="Gene3D" id="2.60.40.10">
    <property type="entry name" value="Immunoglobulins"/>
    <property type="match status" value="4"/>
</dbReference>
<dbReference type="GO" id="GO:0009653">
    <property type="term" value="P:anatomical structure morphogenesis"/>
    <property type="evidence" value="ECO:0007669"/>
    <property type="project" value="UniProtKB-ARBA"/>
</dbReference>
<dbReference type="PANTHER" id="PTHR11640">
    <property type="entry name" value="NEPHRIN"/>
    <property type="match status" value="1"/>
</dbReference>
<feature type="compositionally biased region" description="Low complexity" evidence="7">
    <location>
        <begin position="607"/>
        <end position="617"/>
    </location>
</feature>
<comment type="caution">
    <text evidence="11">The sequence shown here is derived from an EMBL/GenBank/DDBJ whole genome shotgun (WGS) entry which is preliminary data.</text>
</comment>
<evidence type="ECO:0000313" key="11">
    <source>
        <dbReference type="EMBL" id="KAK3858969.1"/>
    </source>
</evidence>
<dbReference type="InterPro" id="IPR013098">
    <property type="entry name" value="Ig_I-set"/>
</dbReference>
<sequence length="943" mass="102515">APIWDKVPTGVIDASEGYNFTLHAKALANPGPVKYRWRVGGREIVGEGDDDVTVSGGELRVSPLTRLDSGNYTVSAQSPRGVIISAFTLNVQYGPEKVVTPGRVRVAGNDSTTVLCSAAGNPTPNLTWTRQHTHNTSKVRVLSTGVGEARLVVTEATTTDTGIYLCHASSSVAVAPPVPTTIVVEQAPWWSSKQPGDVVITSWSALGGTGRVECHIRAEPPPVFHWASRDGRSISSGGKYSISEPKAVDGVVEWMSVLEVRKVTEDDYTHYTCTATNTQGKHTYTLALTHPVPPAPPAHLDVTNVTMSQVELFWQPDLTRTKPEGYLLTYSRTNGGHDRVVNVTGSGRTRAVVGDLSAGTRYSFTLQAYNPQGVSPPSLPPVTAITQGVAERVSSASEGGEGGSRVPRLILLIMTLAGTALLALNMAIIACFVRRRTSHNNRGISASSSKTTTLEVFSPATTPAGTQGDDLPLTATTDVNTLTRQGLECQSGLEENEHTTLFRTSGHYNNTSPTLNQDAPVTNRSSSVRSHQNGGLNLKYQGDDSPYYYSPLPQAHHCLPGDDGGGGLTRSGNPDGVMARPGNPPDVCPTTSTDNNRGTLTRKHQHNQNQQQQQQQQPLSVAAGESSHLEFTTLHAHPTNFPTPHSGASSSIKHNHRSQSEEKHYERIPSHHSHHTSYLQQQQQQQQQQQLSRRSSLRKSESQRSPNQQQQQQQLSRRSSLRKSESQRSPNQQQQQQLSRRSSLRKSESQRSPNQQQQQQQQLSRRSSLRKSEGQRSPNQQQQQQHQQHHHQQQLDHFNTFIQSHRDAVTPMSGGAGSYATLGSRRHQHPPQQPSVHFSTLQRPSASSRIYPGAPHRESHHRGQEPDRGAQEDSGSSGYGGSPRLEGGVPGLAVASHTSRPAVPPPPSQETLSRRRSPHDPNKGSNGVGGSVIGVREGEHMGK</sequence>
<dbReference type="InterPro" id="IPR003961">
    <property type="entry name" value="FN3_dom"/>
</dbReference>
<dbReference type="EMBL" id="JAWQEG010005152">
    <property type="protein sequence ID" value="KAK3858969.1"/>
    <property type="molecule type" value="Genomic_DNA"/>
</dbReference>
<accession>A0AAE1C0U7</accession>
<dbReference type="SMART" id="SM00409">
    <property type="entry name" value="IG"/>
    <property type="match status" value="3"/>
</dbReference>
<dbReference type="GO" id="GO:0098609">
    <property type="term" value="P:cell-cell adhesion"/>
    <property type="evidence" value="ECO:0007669"/>
    <property type="project" value="TreeGrafter"/>
</dbReference>
<evidence type="ECO:0000313" key="12">
    <source>
        <dbReference type="Proteomes" id="UP001286313"/>
    </source>
</evidence>
<feature type="non-terminal residue" evidence="11">
    <location>
        <position position="943"/>
    </location>
</feature>
<evidence type="ECO:0000256" key="1">
    <source>
        <dbReference type="ARBA" id="ARBA00004479"/>
    </source>
</evidence>
<keyword evidence="4" id="KW-1015">Disulfide bond</keyword>